<organism evidence="4 5">
    <name type="scientific">Oleomonas cavernae</name>
    <dbReference type="NCBI Taxonomy" id="2320859"/>
    <lineage>
        <taxon>Bacteria</taxon>
        <taxon>Pseudomonadati</taxon>
        <taxon>Pseudomonadota</taxon>
        <taxon>Alphaproteobacteria</taxon>
        <taxon>Acetobacterales</taxon>
        <taxon>Acetobacteraceae</taxon>
        <taxon>Oleomonas</taxon>
    </lineage>
</organism>
<feature type="domain" description="HTH tetR-type" evidence="3">
    <location>
        <begin position="20"/>
        <end position="80"/>
    </location>
</feature>
<dbReference type="Pfam" id="PF00440">
    <property type="entry name" value="TetR_N"/>
    <property type="match status" value="1"/>
</dbReference>
<protein>
    <submittedName>
        <fullName evidence="4">TetR/AcrR family transcriptional regulator</fullName>
    </submittedName>
</protein>
<dbReference type="InterPro" id="IPR009057">
    <property type="entry name" value="Homeodomain-like_sf"/>
</dbReference>
<dbReference type="GO" id="GO:0000976">
    <property type="term" value="F:transcription cis-regulatory region binding"/>
    <property type="evidence" value="ECO:0007669"/>
    <property type="project" value="TreeGrafter"/>
</dbReference>
<reference evidence="4 5" key="1">
    <citation type="submission" date="2018-09" db="EMBL/GenBank/DDBJ databases">
        <authorList>
            <person name="Zhu H."/>
        </authorList>
    </citation>
    <scope>NUCLEOTIDE SEQUENCE [LARGE SCALE GENOMIC DNA]</scope>
    <source>
        <strain evidence="4 5">K1W22B-8</strain>
    </source>
</reference>
<proteinExistence type="predicted"/>
<dbReference type="PRINTS" id="PR00455">
    <property type="entry name" value="HTHTETR"/>
</dbReference>
<dbReference type="InterPro" id="IPR001647">
    <property type="entry name" value="HTH_TetR"/>
</dbReference>
<dbReference type="InterPro" id="IPR050109">
    <property type="entry name" value="HTH-type_TetR-like_transc_reg"/>
</dbReference>
<dbReference type="InterPro" id="IPR036271">
    <property type="entry name" value="Tet_transcr_reg_TetR-rel_C_sf"/>
</dbReference>
<evidence type="ECO:0000256" key="2">
    <source>
        <dbReference type="PROSITE-ProRule" id="PRU00335"/>
    </source>
</evidence>
<evidence type="ECO:0000259" key="3">
    <source>
        <dbReference type="PROSITE" id="PS50977"/>
    </source>
</evidence>
<dbReference type="SUPFAM" id="SSF46689">
    <property type="entry name" value="Homeodomain-like"/>
    <property type="match status" value="1"/>
</dbReference>
<dbReference type="PROSITE" id="PS50977">
    <property type="entry name" value="HTH_TETR_2"/>
    <property type="match status" value="1"/>
</dbReference>
<comment type="caution">
    <text evidence="4">The sequence shown here is derived from an EMBL/GenBank/DDBJ whole genome shotgun (WGS) entry which is preliminary data.</text>
</comment>
<accession>A0A418WIF8</accession>
<keyword evidence="1 2" id="KW-0238">DNA-binding</keyword>
<name>A0A418WIF8_9PROT</name>
<dbReference type="Gene3D" id="1.10.357.10">
    <property type="entry name" value="Tetracycline Repressor, domain 2"/>
    <property type="match status" value="1"/>
</dbReference>
<dbReference type="GO" id="GO:0003700">
    <property type="term" value="F:DNA-binding transcription factor activity"/>
    <property type="evidence" value="ECO:0007669"/>
    <property type="project" value="TreeGrafter"/>
</dbReference>
<dbReference type="InterPro" id="IPR023772">
    <property type="entry name" value="DNA-bd_HTH_TetR-type_CS"/>
</dbReference>
<feature type="DNA-binding region" description="H-T-H motif" evidence="2">
    <location>
        <begin position="43"/>
        <end position="62"/>
    </location>
</feature>
<evidence type="ECO:0000256" key="1">
    <source>
        <dbReference type="ARBA" id="ARBA00023125"/>
    </source>
</evidence>
<dbReference type="SUPFAM" id="SSF48498">
    <property type="entry name" value="Tetracyclin repressor-like, C-terminal domain"/>
    <property type="match status" value="1"/>
</dbReference>
<dbReference type="InterPro" id="IPR032551">
    <property type="entry name" value="BscR_C"/>
</dbReference>
<gene>
    <name evidence="4" type="ORF">D3874_24845</name>
</gene>
<evidence type="ECO:0000313" key="5">
    <source>
        <dbReference type="Proteomes" id="UP000284605"/>
    </source>
</evidence>
<dbReference type="PANTHER" id="PTHR30055">
    <property type="entry name" value="HTH-TYPE TRANSCRIPTIONAL REGULATOR RUTR"/>
    <property type="match status" value="1"/>
</dbReference>
<dbReference type="EMBL" id="QYUK01000011">
    <property type="protein sequence ID" value="RJF89798.1"/>
    <property type="molecule type" value="Genomic_DNA"/>
</dbReference>
<dbReference type="PROSITE" id="PS01081">
    <property type="entry name" value="HTH_TETR_1"/>
    <property type="match status" value="1"/>
</dbReference>
<evidence type="ECO:0000313" key="4">
    <source>
        <dbReference type="EMBL" id="RJF89798.1"/>
    </source>
</evidence>
<dbReference type="AlphaFoldDB" id="A0A418WIF8"/>
<dbReference type="Proteomes" id="UP000284605">
    <property type="component" value="Unassembled WGS sequence"/>
</dbReference>
<dbReference type="PANTHER" id="PTHR30055:SF207">
    <property type="entry name" value="HTH-TYPE TRANSCRIPTIONAL REPRESSOR FATR"/>
    <property type="match status" value="1"/>
</dbReference>
<dbReference type="Pfam" id="PF16295">
    <property type="entry name" value="TetR_C_10"/>
    <property type="match status" value="1"/>
</dbReference>
<keyword evidence="5" id="KW-1185">Reference proteome</keyword>
<sequence>MARAAALVALQGAGAPLAAGGRAAGIIEAALALFAQRGFDATSVPEIAAAAKVGTGTIYRYFDTKEALGNAAWQAAKRSLALAIAPVFTAPPAPGTPADQCRARFMGLWKAGGTFAREWPAAFHFLEFHHEPRFLDRQSLRLSEQMMAPIHGWIADAQAKGVMVPLHGEALAALVWGALGGLVRHTVMMNQPLDDRLLEETGAAQWHAVAAPAVSAPVVSLGTA</sequence>